<reference evidence="2" key="1">
    <citation type="submission" date="2020-05" db="EMBL/GenBank/DDBJ databases">
        <authorList>
            <person name="Rincon C."/>
            <person name="Sanders R I."/>
            <person name="Robbins C."/>
            <person name="Chaturvedi A."/>
        </authorList>
    </citation>
    <scope>NUCLEOTIDE SEQUENCE</scope>
    <source>
        <strain evidence="2">CHB12</strain>
    </source>
</reference>
<evidence type="ECO:0000313" key="2">
    <source>
        <dbReference type="EMBL" id="CAB5290206.1"/>
    </source>
</evidence>
<sequence length="102" mass="11311">MLLSKILAVILILSSLASMLNCLHNLAKGNLKPVQDIVRAVGKLKCSQEKIFYVPILAGTIQGPLEDMVKESLYDLTRLLLRLLSDSEMGTISSHMIKFKIN</sequence>
<comment type="caution">
    <text evidence="2">The sequence shown here is derived from an EMBL/GenBank/DDBJ whole genome shotgun (WGS) entry which is preliminary data.</text>
</comment>
<dbReference type="EMBL" id="CAGKOT010000001">
    <property type="protein sequence ID" value="CAB5290206.1"/>
    <property type="molecule type" value="Genomic_DNA"/>
</dbReference>
<feature type="signal peptide" evidence="1">
    <location>
        <begin position="1"/>
        <end position="22"/>
    </location>
</feature>
<feature type="chain" id="PRO_5036895310" evidence="1">
    <location>
        <begin position="23"/>
        <end position="102"/>
    </location>
</feature>
<accession>A0A916DW27</accession>
<proteinExistence type="predicted"/>
<dbReference type="Proteomes" id="UP000684084">
    <property type="component" value="Unassembled WGS sequence"/>
</dbReference>
<gene>
    <name evidence="2" type="ORF">CHRIB12_LOCUS8</name>
</gene>
<evidence type="ECO:0000313" key="3">
    <source>
        <dbReference type="Proteomes" id="UP000684084"/>
    </source>
</evidence>
<dbReference type="AlphaFoldDB" id="A0A916DW27"/>
<dbReference type="OrthoDB" id="10330892at2759"/>
<organism evidence="2 3">
    <name type="scientific">Rhizophagus irregularis</name>
    <dbReference type="NCBI Taxonomy" id="588596"/>
    <lineage>
        <taxon>Eukaryota</taxon>
        <taxon>Fungi</taxon>
        <taxon>Fungi incertae sedis</taxon>
        <taxon>Mucoromycota</taxon>
        <taxon>Glomeromycotina</taxon>
        <taxon>Glomeromycetes</taxon>
        <taxon>Glomerales</taxon>
        <taxon>Glomeraceae</taxon>
        <taxon>Rhizophagus</taxon>
    </lineage>
</organism>
<evidence type="ECO:0000256" key="1">
    <source>
        <dbReference type="SAM" id="SignalP"/>
    </source>
</evidence>
<protein>
    <submittedName>
        <fullName evidence="2">Uncharacterized protein</fullName>
    </submittedName>
</protein>
<keyword evidence="1" id="KW-0732">Signal</keyword>
<name>A0A916DW27_9GLOM</name>